<protein>
    <submittedName>
        <fullName evidence="1">Uncharacterized protein</fullName>
    </submittedName>
</protein>
<proteinExistence type="predicted"/>
<gene>
    <name evidence="1" type="ORF">CEP54_014772</name>
</gene>
<comment type="caution">
    <text evidence="1">The sequence shown here is derived from an EMBL/GenBank/DDBJ whole genome shotgun (WGS) entry which is preliminary data.</text>
</comment>
<reference evidence="1 2" key="1">
    <citation type="submission" date="2017-06" db="EMBL/GenBank/DDBJ databases">
        <title>Comparative genomic analysis of Ambrosia Fusariam Clade fungi.</title>
        <authorList>
            <person name="Stajich J.E."/>
            <person name="Carrillo J."/>
            <person name="Kijimoto T."/>
            <person name="Eskalen A."/>
            <person name="O'Donnell K."/>
            <person name="Kasson M."/>
        </authorList>
    </citation>
    <scope>NUCLEOTIDE SEQUENCE [LARGE SCALE GENOMIC DNA]</scope>
    <source>
        <strain evidence="1 2">NRRL62584</strain>
    </source>
</reference>
<keyword evidence="2" id="KW-1185">Reference proteome</keyword>
<accession>A0A428NTU8</accession>
<dbReference type="Proteomes" id="UP000288168">
    <property type="component" value="Unassembled WGS sequence"/>
</dbReference>
<evidence type="ECO:0000313" key="2">
    <source>
        <dbReference type="Proteomes" id="UP000288168"/>
    </source>
</evidence>
<name>A0A428NTU8_9HYPO</name>
<sequence length="109" mass="12555">MQLIRCLQFRGDFDTARADIGGFGIRCPHGRIHTTFEEEEEEEEEDTDSTISAGRCFDFDYYTRHPRDFDHLGLAAGVIVNRLYDDQLLSFRYGLPKALLQSHPTNTRA</sequence>
<dbReference type="EMBL" id="NKCI01000297">
    <property type="protein sequence ID" value="RSL44228.1"/>
    <property type="molecule type" value="Genomic_DNA"/>
</dbReference>
<dbReference type="AlphaFoldDB" id="A0A428NTU8"/>
<evidence type="ECO:0000313" key="1">
    <source>
        <dbReference type="EMBL" id="RSL44228.1"/>
    </source>
</evidence>
<organism evidence="1 2">
    <name type="scientific">Fusarium duplospermum</name>
    <dbReference type="NCBI Taxonomy" id="1325734"/>
    <lineage>
        <taxon>Eukaryota</taxon>
        <taxon>Fungi</taxon>
        <taxon>Dikarya</taxon>
        <taxon>Ascomycota</taxon>
        <taxon>Pezizomycotina</taxon>
        <taxon>Sordariomycetes</taxon>
        <taxon>Hypocreomycetidae</taxon>
        <taxon>Hypocreales</taxon>
        <taxon>Nectriaceae</taxon>
        <taxon>Fusarium</taxon>
        <taxon>Fusarium solani species complex</taxon>
    </lineage>
</organism>